<evidence type="ECO:0000313" key="3">
    <source>
        <dbReference type="Proteomes" id="UP000646827"/>
    </source>
</evidence>
<sequence>MDTLPPELINYIFNYLTQHDLTSLSLVCRTWSSITLVRLYYSPRLITFDQLYRFTYTQHYLTLITNLDLSKVSQHVTDKHLYHFYNNTNNNKDNINPSLSLSYINLTDCDKISTNVLNQLVQRSIHTLRTVILINCKLNLKTLKLLRQASSLFYLTKLDLSGTMVLPCHAIDTPNHLENLIEPNHSKLQELNIGGCNWVDSQTVTNIAYGLPKLIRLGLFWCEQVQFTSCLNIVQQLVYLKHLNLQHIPAINSKEKAMLLLNHGKKRLEFIEYSDKLRKTVIKK</sequence>
<dbReference type="OrthoDB" id="550575at2759"/>
<feature type="domain" description="F-box" evidence="1">
    <location>
        <begin position="1"/>
        <end position="44"/>
    </location>
</feature>
<dbReference type="InterPro" id="IPR036047">
    <property type="entry name" value="F-box-like_dom_sf"/>
</dbReference>
<dbReference type="Gene3D" id="3.80.10.10">
    <property type="entry name" value="Ribonuclease Inhibitor"/>
    <property type="match status" value="1"/>
</dbReference>
<dbReference type="PANTHER" id="PTHR13318">
    <property type="entry name" value="PARTNER OF PAIRED, ISOFORM B-RELATED"/>
    <property type="match status" value="1"/>
</dbReference>
<dbReference type="PROSITE" id="PS50181">
    <property type="entry name" value="FBOX"/>
    <property type="match status" value="1"/>
</dbReference>
<dbReference type="Proteomes" id="UP000646827">
    <property type="component" value="Unassembled WGS sequence"/>
</dbReference>
<dbReference type="EMBL" id="JAEPRB010000053">
    <property type="protein sequence ID" value="KAG2223879.1"/>
    <property type="molecule type" value="Genomic_DNA"/>
</dbReference>
<dbReference type="GO" id="GO:0031146">
    <property type="term" value="P:SCF-dependent proteasomal ubiquitin-dependent protein catabolic process"/>
    <property type="evidence" value="ECO:0007669"/>
    <property type="project" value="TreeGrafter"/>
</dbReference>
<dbReference type="CDD" id="cd09917">
    <property type="entry name" value="F-box_SF"/>
    <property type="match status" value="1"/>
</dbReference>
<dbReference type="Pfam" id="PF12937">
    <property type="entry name" value="F-box-like"/>
    <property type="match status" value="1"/>
</dbReference>
<protein>
    <recommendedName>
        <fullName evidence="1">F-box domain-containing protein</fullName>
    </recommendedName>
</protein>
<dbReference type="SUPFAM" id="SSF81383">
    <property type="entry name" value="F-box domain"/>
    <property type="match status" value="1"/>
</dbReference>
<proteinExistence type="predicted"/>
<organism evidence="2 3">
    <name type="scientific">Circinella minor</name>
    <dbReference type="NCBI Taxonomy" id="1195481"/>
    <lineage>
        <taxon>Eukaryota</taxon>
        <taxon>Fungi</taxon>
        <taxon>Fungi incertae sedis</taxon>
        <taxon>Mucoromycota</taxon>
        <taxon>Mucoromycotina</taxon>
        <taxon>Mucoromycetes</taxon>
        <taxon>Mucorales</taxon>
        <taxon>Lichtheimiaceae</taxon>
        <taxon>Circinella</taxon>
    </lineage>
</organism>
<evidence type="ECO:0000313" key="2">
    <source>
        <dbReference type="EMBL" id="KAG2223879.1"/>
    </source>
</evidence>
<keyword evidence="3" id="KW-1185">Reference proteome</keyword>
<dbReference type="SUPFAM" id="SSF52047">
    <property type="entry name" value="RNI-like"/>
    <property type="match status" value="1"/>
</dbReference>
<evidence type="ECO:0000259" key="1">
    <source>
        <dbReference type="PROSITE" id="PS50181"/>
    </source>
</evidence>
<name>A0A8H7S6W6_9FUNG</name>
<dbReference type="InterPro" id="IPR001810">
    <property type="entry name" value="F-box_dom"/>
</dbReference>
<dbReference type="AlphaFoldDB" id="A0A8H7S6W6"/>
<reference evidence="2 3" key="1">
    <citation type="submission" date="2020-12" db="EMBL/GenBank/DDBJ databases">
        <title>Metabolic potential, ecology and presence of endohyphal bacteria is reflected in genomic diversity of Mucoromycotina.</title>
        <authorList>
            <person name="Muszewska A."/>
            <person name="Okrasinska A."/>
            <person name="Steczkiewicz K."/>
            <person name="Drgas O."/>
            <person name="Orlowska M."/>
            <person name="Perlinska-Lenart U."/>
            <person name="Aleksandrzak-Piekarczyk T."/>
            <person name="Szatraj K."/>
            <person name="Zielenkiewicz U."/>
            <person name="Pilsyk S."/>
            <person name="Malc E."/>
            <person name="Mieczkowski P."/>
            <person name="Kruszewska J.S."/>
            <person name="Biernat P."/>
            <person name="Pawlowska J."/>
        </authorList>
    </citation>
    <scope>NUCLEOTIDE SEQUENCE [LARGE SCALE GENOMIC DNA]</scope>
    <source>
        <strain evidence="2 3">CBS 142.35</strain>
    </source>
</reference>
<dbReference type="SMART" id="SM00256">
    <property type="entry name" value="FBOX"/>
    <property type="match status" value="1"/>
</dbReference>
<dbReference type="GO" id="GO:0019005">
    <property type="term" value="C:SCF ubiquitin ligase complex"/>
    <property type="evidence" value="ECO:0007669"/>
    <property type="project" value="TreeGrafter"/>
</dbReference>
<comment type="caution">
    <text evidence="2">The sequence shown here is derived from an EMBL/GenBank/DDBJ whole genome shotgun (WGS) entry which is preliminary data.</text>
</comment>
<dbReference type="InterPro" id="IPR032675">
    <property type="entry name" value="LRR_dom_sf"/>
</dbReference>
<gene>
    <name evidence="2" type="ORF">INT45_012752</name>
</gene>
<accession>A0A8H7S6W6</accession>